<feature type="domain" description="Fanconi Anaemia group E protein C-terminal" evidence="1">
    <location>
        <begin position="230"/>
        <end position="484"/>
    </location>
</feature>
<dbReference type="Gene3D" id="1.25.40.480">
    <property type="match status" value="1"/>
</dbReference>
<dbReference type="InterPro" id="IPR021025">
    <property type="entry name" value="Fanconi_anaemia_gr_E_prot_C"/>
</dbReference>
<dbReference type="STRING" id="50429.A0A2B4S8B0"/>
<dbReference type="PANTHER" id="PTHR32094:SF5">
    <property type="entry name" value="FANCONI ANEMIA GROUP E PROTEIN"/>
    <property type="match status" value="1"/>
</dbReference>
<protein>
    <submittedName>
        <fullName evidence="2">Fanconi anemia group E protein</fullName>
    </submittedName>
</protein>
<dbReference type="Proteomes" id="UP000225706">
    <property type="component" value="Unassembled WGS sequence"/>
</dbReference>
<dbReference type="PANTHER" id="PTHR32094">
    <property type="entry name" value="FANCONI ANEMIA GROUP E PROTEIN"/>
    <property type="match status" value="1"/>
</dbReference>
<name>A0A2B4S8B0_STYPI</name>
<evidence type="ECO:0000259" key="1">
    <source>
        <dbReference type="Pfam" id="PF11510"/>
    </source>
</evidence>
<keyword evidence="3" id="KW-1185">Reference proteome</keyword>
<dbReference type="GO" id="GO:0036297">
    <property type="term" value="P:interstrand cross-link repair"/>
    <property type="evidence" value="ECO:0007669"/>
    <property type="project" value="InterPro"/>
</dbReference>
<dbReference type="GO" id="GO:0043240">
    <property type="term" value="C:Fanconi anaemia nuclear complex"/>
    <property type="evidence" value="ECO:0007669"/>
    <property type="project" value="InterPro"/>
</dbReference>
<evidence type="ECO:0000313" key="2">
    <source>
        <dbReference type="EMBL" id="PFX26131.1"/>
    </source>
</evidence>
<accession>A0A2B4S8B0</accession>
<gene>
    <name evidence="2" type="primary">FANCE</name>
    <name evidence="2" type="ORF">AWC38_SpisGene9198</name>
</gene>
<dbReference type="OrthoDB" id="2449818at2759"/>
<evidence type="ECO:0000313" key="3">
    <source>
        <dbReference type="Proteomes" id="UP000225706"/>
    </source>
</evidence>
<dbReference type="EMBL" id="LSMT01000133">
    <property type="protein sequence ID" value="PFX26131.1"/>
    <property type="molecule type" value="Genomic_DNA"/>
</dbReference>
<dbReference type="Pfam" id="PF11510">
    <property type="entry name" value="FA_FANCE"/>
    <property type="match status" value="1"/>
</dbReference>
<organism evidence="2 3">
    <name type="scientific">Stylophora pistillata</name>
    <name type="common">Smooth cauliflower coral</name>
    <dbReference type="NCBI Taxonomy" id="50429"/>
    <lineage>
        <taxon>Eukaryota</taxon>
        <taxon>Metazoa</taxon>
        <taxon>Cnidaria</taxon>
        <taxon>Anthozoa</taxon>
        <taxon>Hexacorallia</taxon>
        <taxon>Scleractinia</taxon>
        <taxon>Astrocoeniina</taxon>
        <taxon>Pocilloporidae</taxon>
        <taxon>Stylophora</taxon>
    </lineage>
</organism>
<comment type="caution">
    <text evidence="2">The sequence shown here is derived from an EMBL/GenBank/DDBJ whole genome shotgun (WGS) entry which is preliminary data.</text>
</comment>
<reference evidence="3" key="1">
    <citation type="journal article" date="2017" name="bioRxiv">
        <title>Comparative analysis of the genomes of Stylophora pistillata and Acropora digitifera provides evidence for extensive differences between species of corals.</title>
        <authorList>
            <person name="Voolstra C.R."/>
            <person name="Li Y."/>
            <person name="Liew Y.J."/>
            <person name="Baumgarten S."/>
            <person name="Zoccola D."/>
            <person name="Flot J.-F."/>
            <person name="Tambutte S."/>
            <person name="Allemand D."/>
            <person name="Aranda M."/>
        </authorList>
    </citation>
    <scope>NUCLEOTIDE SEQUENCE [LARGE SCALE GENOMIC DNA]</scope>
</reference>
<dbReference type="AlphaFoldDB" id="A0A2B4S8B0"/>
<sequence length="787" mass="88963">MQRNILAFILHESSVLPSESLEKLVDSLKEIKELKGWRVTYVNILQSKVNDLKRVQREKAGCSDQGDGEGFDDFYFNCITEESKSRIDELVKNKQMAESSRSIPWLNQKQVNEIKKEKKSMSENHPALHRDCQVIDQDDVDMVDVTNICADDVDSKTDTKLLETYLQAPSDFYDSDIEIINVNESSEHHTDRIAKDPDFKVPPPPEHLNMEAEDIPEHLIPDNKATADSKLSDALQPKISALKNFLTNLEAKEENYYSCNELDVFSMCSCHEVEYICTHLHLKGLQESTAISLCTKFVNLKVDPSFGNACVFASQCLLPKIQELEHAASRALFMAVTLFSKKHSRAFCDGVAVKLIQESNLNTPQVDIINKIVKECFTEDTKIHLLELTFAIRTDHQGHLFTWSENTVSVVQTMVDSKPEFSGNLFSIFARVLELQSPHLSKSLKFAKMLLAVMKTYGQLVSAHYSTFLYILEVNETFLKKAGNALDLRQIVPFPTRGQSKLDLVFTNLGAFYDVSKKLPPFGLSDHDTVEVQPLARRDGPRNKILLKSRDLRTTSRLARRTYLDEVNLDRLVRCKESCEEKILALETIIKTGLDSVLPLNSKTIIANEPPWISKQLKSLIHERQIALARGDKDCFRRLRNRVNRLRKSCRAKYYESKVEHLRDYEPRSWWKEVKSLGGMKSATRTDPTSVLKHIDTGPDSSRTALANVINNAFLAPMNSFTSLDSGVSFAVQYTDTPTVTEFSVLKKLIAPNPAKASGPDGVPAWLLKENADLLAPVVTDILNSSY</sequence>
<dbReference type="InterPro" id="IPR039685">
    <property type="entry name" value="FANCE"/>
</dbReference>
<proteinExistence type="predicted"/>